<sequence>MGASLYEPINVYKPIGPDIGIVDGPFEYLTVGGVRLPLPFTTRMTIVRLSNGTLFLHSPIKFDEALASDLRRRGTIRHLVSPNQFHYAHIGEWSKAFPDAITWASPHVRQRARARHIDITFARDLDLSPPEEWRQDIDQTLFPGGYFKEFIFFHKTSETLILTDTIINIELNKMPEPWRTATKLSGMYYPRGQIFFGMLLPLLLQRRKANASFAKIRSWRPKHIVLSHGRCIESRGDEVITRIFGRLASRI</sequence>
<dbReference type="InterPro" id="IPR036866">
    <property type="entry name" value="RibonucZ/Hydroxyglut_hydro"/>
</dbReference>
<dbReference type="PANTHER" id="PTHR33835:SF1">
    <property type="entry name" value="METALLO-BETA-LACTAMASE DOMAIN-CONTAINING PROTEIN"/>
    <property type="match status" value="1"/>
</dbReference>
<dbReference type="InterPro" id="IPR025638">
    <property type="entry name" value="DUF4336"/>
</dbReference>
<dbReference type="OrthoDB" id="450111at2"/>
<dbReference type="SUPFAM" id="SSF56281">
    <property type="entry name" value="Metallo-hydrolase/oxidoreductase"/>
    <property type="match status" value="1"/>
</dbReference>
<organism evidence="1 2">
    <name type="scientific">Rhizobium jaguaris</name>
    <dbReference type="NCBI Taxonomy" id="1312183"/>
    <lineage>
        <taxon>Bacteria</taxon>
        <taxon>Pseudomonadati</taxon>
        <taxon>Pseudomonadota</taxon>
        <taxon>Alphaproteobacteria</taxon>
        <taxon>Hyphomicrobiales</taxon>
        <taxon>Rhizobiaceae</taxon>
        <taxon>Rhizobium/Agrobacterium group</taxon>
        <taxon>Rhizobium</taxon>
    </lineage>
</organism>
<dbReference type="Pfam" id="PF14234">
    <property type="entry name" value="DUF4336"/>
    <property type="match status" value="1"/>
</dbReference>
<accession>A0A387G1T3</accession>
<dbReference type="RefSeq" id="WP_120709400.1">
    <property type="nucleotide sequence ID" value="NZ_CP032697.1"/>
</dbReference>
<dbReference type="Proteomes" id="UP000282195">
    <property type="component" value="Plasmid pRCCGE525a"/>
</dbReference>
<proteinExistence type="predicted"/>
<dbReference type="EMBL" id="CP032697">
    <property type="protein sequence ID" value="AYG64513.1"/>
    <property type="molecule type" value="Genomic_DNA"/>
</dbReference>
<protein>
    <submittedName>
        <fullName evidence="1">DUF4336 domain-containing protein</fullName>
    </submittedName>
</protein>
<dbReference type="AlphaFoldDB" id="A0A387G1T3"/>
<keyword evidence="1" id="KW-0614">Plasmid</keyword>
<evidence type="ECO:0000313" key="1">
    <source>
        <dbReference type="EMBL" id="AYG64513.1"/>
    </source>
</evidence>
<geneLocation type="plasmid" evidence="2">
    <name>prccge525a</name>
</geneLocation>
<dbReference type="KEGG" id="rjg:CCGE525_38025"/>
<reference evidence="1 2" key="1">
    <citation type="submission" date="2018-10" db="EMBL/GenBank/DDBJ databases">
        <title>Rhizobium etli, R. leguminosarum and a new Rhizobium genospecies from Phaseolus dumosus.</title>
        <authorList>
            <person name="Ramirez-Puebla S.T."/>
            <person name="Rogel-Hernandez M.A."/>
            <person name="Guerrero G."/>
            <person name="Ormeno-Orrillo E."/>
            <person name="Martinez-Romero J.C."/>
            <person name="Negrete-Yankelevich S."/>
            <person name="Martinez-Romero E."/>
        </authorList>
    </citation>
    <scope>NUCLEOTIDE SEQUENCE [LARGE SCALE GENOMIC DNA]</scope>
    <source>
        <strain evidence="1 2">CCGE525</strain>
        <plasmid evidence="2">prccge525a</plasmid>
    </source>
</reference>
<dbReference type="PANTHER" id="PTHR33835">
    <property type="entry name" value="YALI0C07656P"/>
    <property type="match status" value="1"/>
</dbReference>
<name>A0A387G1T3_9HYPH</name>
<keyword evidence="2" id="KW-1185">Reference proteome</keyword>
<gene>
    <name evidence="1" type="ORF">CCGE525_38025</name>
</gene>
<evidence type="ECO:0000313" key="2">
    <source>
        <dbReference type="Proteomes" id="UP000282195"/>
    </source>
</evidence>